<dbReference type="RefSeq" id="WP_025489407.1">
    <property type="nucleotide sequence ID" value="NZ_JBKVAZ010000010.1"/>
</dbReference>
<accession>A0A3E3IBU6</accession>
<gene>
    <name evidence="1" type="ORF">DWY69_27190</name>
</gene>
<dbReference type="OrthoDB" id="1855641at2"/>
<evidence type="ECO:0000313" key="1">
    <source>
        <dbReference type="EMBL" id="RGE64549.1"/>
    </source>
</evidence>
<dbReference type="AlphaFoldDB" id="A0A3E3IBU6"/>
<protein>
    <recommendedName>
        <fullName evidence="3">Addiction module toxin RelE</fullName>
    </recommendedName>
</protein>
<dbReference type="Proteomes" id="UP000261166">
    <property type="component" value="Unassembled WGS sequence"/>
</dbReference>
<reference evidence="1 2" key="1">
    <citation type="submission" date="2018-08" db="EMBL/GenBank/DDBJ databases">
        <title>A genome reference for cultivated species of the human gut microbiota.</title>
        <authorList>
            <person name="Zou Y."/>
            <person name="Xue W."/>
            <person name="Luo G."/>
        </authorList>
    </citation>
    <scope>NUCLEOTIDE SEQUENCE [LARGE SCALE GENOMIC DNA]</scope>
    <source>
        <strain evidence="1 2">AF26-4BH</strain>
    </source>
</reference>
<dbReference type="EMBL" id="QVLU01000039">
    <property type="protein sequence ID" value="RGE64549.1"/>
    <property type="molecule type" value="Genomic_DNA"/>
</dbReference>
<organism evidence="1 2">
    <name type="scientific">Eisenbergiella massiliensis</name>
    <dbReference type="NCBI Taxonomy" id="1720294"/>
    <lineage>
        <taxon>Bacteria</taxon>
        <taxon>Bacillati</taxon>
        <taxon>Bacillota</taxon>
        <taxon>Clostridia</taxon>
        <taxon>Lachnospirales</taxon>
        <taxon>Lachnospiraceae</taxon>
        <taxon>Eisenbergiella</taxon>
    </lineage>
</organism>
<name>A0A3E3IBU6_9FIRM</name>
<comment type="caution">
    <text evidence="1">The sequence shown here is derived from an EMBL/GenBank/DDBJ whole genome shotgun (WGS) entry which is preliminary data.</text>
</comment>
<sequence length="127" mass="15107">MGTYKRMSKREKVILAKAKRELQKEGILPPNKPKLNRKKYIKEAEAAWDCRDKNMFGWEYYLLRGIYLVMMHREGRSTRSSLEAVGAAKVLNLALRIREFEEMLKARGEHEFKTEDYYNYIKDILEA</sequence>
<evidence type="ECO:0000313" key="2">
    <source>
        <dbReference type="Proteomes" id="UP000261166"/>
    </source>
</evidence>
<evidence type="ECO:0008006" key="3">
    <source>
        <dbReference type="Google" id="ProtNLM"/>
    </source>
</evidence>
<proteinExistence type="predicted"/>